<protein>
    <submittedName>
        <fullName evidence="1">Uncharacterized protein</fullName>
    </submittedName>
</protein>
<reference evidence="1" key="3">
    <citation type="submission" date="2025-09" db="UniProtKB">
        <authorList>
            <consortium name="Ensembl"/>
        </authorList>
    </citation>
    <scope>IDENTIFICATION</scope>
</reference>
<proteinExistence type="predicted"/>
<evidence type="ECO:0000313" key="1">
    <source>
        <dbReference type="Ensembl" id="ENSGAGP00000025518.1"/>
    </source>
</evidence>
<organism evidence="1 2">
    <name type="scientific">Gopherus agassizii</name>
    <name type="common">Agassiz's desert tortoise</name>
    <dbReference type="NCBI Taxonomy" id="38772"/>
    <lineage>
        <taxon>Eukaryota</taxon>
        <taxon>Metazoa</taxon>
        <taxon>Chordata</taxon>
        <taxon>Craniata</taxon>
        <taxon>Vertebrata</taxon>
        <taxon>Euteleostomi</taxon>
        <taxon>Archelosauria</taxon>
        <taxon>Testudinata</taxon>
        <taxon>Testudines</taxon>
        <taxon>Cryptodira</taxon>
        <taxon>Durocryptodira</taxon>
        <taxon>Testudinoidea</taxon>
        <taxon>Testudinidae</taxon>
        <taxon>Gopherus</taxon>
    </lineage>
</organism>
<name>A0A452ICM8_9SAUR</name>
<keyword evidence="2" id="KW-1185">Reference proteome</keyword>
<dbReference type="Ensembl" id="ENSGAGT00000029041.1">
    <property type="protein sequence ID" value="ENSGAGP00000025518.1"/>
    <property type="gene ID" value="ENSGAGG00000018643.1"/>
</dbReference>
<accession>A0A452ICM8</accession>
<dbReference type="AlphaFoldDB" id="A0A452ICM8"/>
<dbReference type="Proteomes" id="UP000291020">
    <property type="component" value="Unassembled WGS sequence"/>
</dbReference>
<evidence type="ECO:0000313" key="2">
    <source>
        <dbReference type="Proteomes" id="UP000291020"/>
    </source>
</evidence>
<reference evidence="2" key="1">
    <citation type="journal article" date="2017" name="PLoS ONE">
        <title>The Agassiz's desert tortoise genome provides a resource for the conservation of a threatened species.</title>
        <authorList>
            <person name="Tollis M."/>
            <person name="DeNardo D.F."/>
            <person name="Cornelius J.A."/>
            <person name="Dolby G.A."/>
            <person name="Edwards T."/>
            <person name="Henen B.T."/>
            <person name="Karl A.E."/>
            <person name="Murphy R.W."/>
            <person name="Kusumi K."/>
        </authorList>
    </citation>
    <scope>NUCLEOTIDE SEQUENCE [LARGE SCALE GENOMIC DNA]</scope>
</reference>
<sequence length="86" mass="10185">MTRGINWEYHYFNFTDEETETQSGEVTCLRSCSRPVVELGVEYRPPEFQSSALYAKHHYCLFYVITILNEDYTVVWYVDTQSSQIV</sequence>
<reference evidence="1" key="2">
    <citation type="submission" date="2025-08" db="UniProtKB">
        <authorList>
            <consortium name="Ensembl"/>
        </authorList>
    </citation>
    <scope>IDENTIFICATION</scope>
</reference>